<dbReference type="EMBL" id="AP022871">
    <property type="protein sequence ID" value="BCB88727.1"/>
    <property type="molecule type" value="Genomic_DNA"/>
</dbReference>
<evidence type="ECO:0000313" key="4">
    <source>
        <dbReference type="Proteomes" id="UP000503011"/>
    </source>
</evidence>
<reference evidence="3 4" key="1">
    <citation type="submission" date="2020-03" db="EMBL/GenBank/DDBJ databases">
        <title>Whole genome shotgun sequence of Phytohabitans suffuscus NBRC 105367.</title>
        <authorList>
            <person name="Komaki H."/>
            <person name="Tamura T."/>
        </authorList>
    </citation>
    <scope>NUCLEOTIDE SEQUENCE [LARGE SCALE GENOMIC DNA]</scope>
    <source>
        <strain evidence="3 4">NBRC 105367</strain>
    </source>
</reference>
<organism evidence="3 4">
    <name type="scientific">Phytohabitans suffuscus</name>
    <dbReference type="NCBI Taxonomy" id="624315"/>
    <lineage>
        <taxon>Bacteria</taxon>
        <taxon>Bacillati</taxon>
        <taxon>Actinomycetota</taxon>
        <taxon>Actinomycetes</taxon>
        <taxon>Micromonosporales</taxon>
        <taxon>Micromonosporaceae</taxon>
    </lineage>
</organism>
<feature type="transmembrane region" description="Helical" evidence="2">
    <location>
        <begin position="216"/>
        <end position="236"/>
    </location>
</feature>
<proteinExistence type="predicted"/>
<dbReference type="Proteomes" id="UP000503011">
    <property type="component" value="Chromosome"/>
</dbReference>
<evidence type="ECO:0000313" key="3">
    <source>
        <dbReference type="EMBL" id="BCB88727.1"/>
    </source>
</evidence>
<feature type="compositionally biased region" description="Low complexity" evidence="1">
    <location>
        <begin position="293"/>
        <end position="312"/>
    </location>
</feature>
<keyword evidence="2" id="KW-0472">Membrane</keyword>
<accession>A0A6F8YRE9</accession>
<feature type="compositionally biased region" description="Basic and acidic residues" evidence="1">
    <location>
        <begin position="263"/>
        <end position="276"/>
    </location>
</feature>
<keyword evidence="4" id="KW-1185">Reference proteome</keyword>
<name>A0A6F8YRE9_9ACTN</name>
<feature type="region of interest" description="Disordered" evidence="1">
    <location>
        <begin position="263"/>
        <end position="316"/>
    </location>
</feature>
<dbReference type="AlphaFoldDB" id="A0A6F8YRE9"/>
<evidence type="ECO:0000256" key="1">
    <source>
        <dbReference type="SAM" id="MobiDB-lite"/>
    </source>
</evidence>
<dbReference type="KEGG" id="psuu:Psuf_060400"/>
<protein>
    <recommendedName>
        <fullName evidence="5">Hydrolytic protein</fullName>
    </recommendedName>
</protein>
<keyword evidence="2" id="KW-0812">Transmembrane</keyword>
<evidence type="ECO:0000256" key="2">
    <source>
        <dbReference type="SAM" id="Phobius"/>
    </source>
</evidence>
<keyword evidence="2" id="KW-1133">Transmembrane helix</keyword>
<evidence type="ECO:0008006" key="5">
    <source>
        <dbReference type="Google" id="ProtNLM"/>
    </source>
</evidence>
<gene>
    <name evidence="3" type="ORF">Psuf_060400</name>
</gene>
<reference evidence="3 4" key="2">
    <citation type="submission" date="2020-03" db="EMBL/GenBank/DDBJ databases">
        <authorList>
            <person name="Ichikawa N."/>
            <person name="Kimura A."/>
            <person name="Kitahashi Y."/>
            <person name="Uohara A."/>
        </authorList>
    </citation>
    <scope>NUCLEOTIDE SEQUENCE [LARGE SCALE GENOMIC DNA]</scope>
    <source>
        <strain evidence="3 4">NBRC 105367</strain>
    </source>
</reference>
<sequence>MTLSTTSLSVNPGETVTCELRIRNSGQVVDQFRLEPLGTVAKWLTVEPELLNLFPGEEGSAVLTLNPPRSPDVPAGPTPFAVRASSREAPEWSETVEGSVEVAPFTDTTAWLHPRTLRRGRRGTFRLYVDNRGNRSIESELAALDVDNLLTFALRERRVVTAPGTASVVKLRAKVRKTFAKGADQLRPFQVLIRLGEEEPITADGALKQRQLLPTWLVPALAVTAAAAMAFAVLWFTTLRPVLNSAARAEERAEALAEEVESVKQEAQRAGERAEQAQRAAQSGSDGAGTGTGTNASLAPGPGTGDAGAAPPGTEPYDFRIAGNAAVAGGFHTTSFTVPAGRILMVTDIVLQNPRGDSGLLRVQRGSTVLLETGLENFRDLDYHFVEPLSFSAGQKVTLAVDCTNGGDVECTPAVYFSGQLRPGPSPTPSGR</sequence>